<feature type="binding site" evidence="8">
    <location>
        <position position="172"/>
    </location>
    <ligand>
        <name>Zn(2+)</name>
        <dbReference type="ChEBI" id="CHEBI:29105"/>
    </ligand>
</feature>
<dbReference type="InterPro" id="IPR051804">
    <property type="entry name" value="Carb_Metab_Reg_Kinase/Isom"/>
</dbReference>
<dbReference type="GO" id="GO:0008270">
    <property type="term" value="F:zinc ion binding"/>
    <property type="evidence" value="ECO:0007669"/>
    <property type="project" value="UniProtKB-UniRule"/>
</dbReference>
<comment type="cofactor">
    <cofactor evidence="8">
        <name>Zn(2+)</name>
        <dbReference type="ChEBI" id="CHEBI:29105"/>
    </cofactor>
    <text evidence="8">Binds 1 zinc ion per subunit.</text>
</comment>
<evidence type="ECO:0000256" key="3">
    <source>
        <dbReference type="ARBA" id="ARBA00011956"/>
    </source>
</evidence>
<comment type="similarity">
    <text evidence="2 7">Belongs to the mannose-6-phosphate isomerase type 1 family.</text>
</comment>
<evidence type="ECO:0000256" key="7">
    <source>
        <dbReference type="PIRNR" id="PIRNR036894"/>
    </source>
</evidence>
<gene>
    <name evidence="12" type="ORF">SAMN04488053_11437</name>
</gene>
<reference evidence="13" key="1">
    <citation type="submission" date="2016-10" db="EMBL/GenBank/DDBJ databases">
        <authorList>
            <person name="Varghese N."/>
            <person name="Submissions S."/>
        </authorList>
    </citation>
    <scope>NUCLEOTIDE SEQUENCE [LARGE SCALE GENOMIC DNA]</scope>
    <source>
        <strain evidence="13">CGMCC 1.10369</strain>
    </source>
</reference>
<feature type="binding site" evidence="8">
    <location>
        <position position="115"/>
    </location>
    <ligand>
        <name>Zn(2+)</name>
        <dbReference type="ChEBI" id="CHEBI:29105"/>
    </ligand>
</feature>
<evidence type="ECO:0000256" key="1">
    <source>
        <dbReference type="ARBA" id="ARBA00000757"/>
    </source>
</evidence>
<protein>
    <recommendedName>
        <fullName evidence="3 7">Mannose-6-phosphate isomerase</fullName>
        <ecNumber evidence="3 7">5.3.1.8</ecNumber>
    </recommendedName>
</protein>
<evidence type="ECO:0000313" key="13">
    <source>
        <dbReference type="Proteomes" id="UP000198778"/>
    </source>
</evidence>
<dbReference type="Proteomes" id="UP000198778">
    <property type="component" value="Unassembled WGS sequence"/>
</dbReference>
<dbReference type="InterPro" id="IPR014710">
    <property type="entry name" value="RmlC-like_jellyroll"/>
</dbReference>
<dbReference type="PANTHER" id="PTHR42742">
    <property type="entry name" value="TRANSCRIPTIONAL REPRESSOR MPRA"/>
    <property type="match status" value="1"/>
</dbReference>
<evidence type="ECO:0000256" key="2">
    <source>
        <dbReference type="ARBA" id="ARBA00010772"/>
    </source>
</evidence>
<evidence type="ECO:0000256" key="9">
    <source>
        <dbReference type="PIRSR" id="PIRSR036894-2"/>
    </source>
</evidence>
<dbReference type="CDD" id="cd07010">
    <property type="entry name" value="cupin_PMI_type_I_N_bac"/>
    <property type="match status" value="1"/>
</dbReference>
<evidence type="ECO:0000259" key="11">
    <source>
        <dbReference type="Pfam" id="PF21621"/>
    </source>
</evidence>
<dbReference type="PANTHER" id="PTHR42742:SF3">
    <property type="entry name" value="FRUCTOKINASE"/>
    <property type="match status" value="1"/>
</dbReference>
<dbReference type="InterPro" id="IPR011051">
    <property type="entry name" value="RmlC_Cupin_sf"/>
</dbReference>
<feature type="active site" evidence="9">
    <location>
        <position position="192"/>
    </location>
</feature>
<dbReference type="OrthoDB" id="9808275at2"/>
<sequence>MNTILKLAPIFKEKIWGGKNLASQFHYNIPSDQTGECWGISGHENGSNKVEDGRWKGKTLRELWKGEPQLFGLSSQDEFPLLVKIIDAQDDLSIQVHPDDEYAKQKEDYAYGKTECWYIVSAEPGAELVLGHHAETKAELEAYVEKEQWKELFRTVPVQAGDFIYVPSGTVHAIGAGIVLLEVQQSSDITYRFYDYDRPGQDGKMRELHIEDSIACTMVPHEDAAPPRKEWEEGDGKIEELIDNPYFSVKSCRVNGSMLLRKRAPYQLVTVLEGEGEALVNEETRHVVKGDHLLIPADTASVKWTGDLHFIVAEPGEEA</sequence>
<feature type="binding site" evidence="8">
    <location>
        <position position="97"/>
    </location>
    <ligand>
        <name>Zn(2+)</name>
        <dbReference type="ChEBI" id="CHEBI:29105"/>
    </ligand>
</feature>
<keyword evidence="4 7" id="KW-0479">Metal-binding</keyword>
<keyword evidence="6 7" id="KW-0413">Isomerase</keyword>
<dbReference type="InterPro" id="IPR014628">
    <property type="entry name" value="Man6P_isomerase_Firm_short"/>
</dbReference>
<comment type="catalytic activity">
    <reaction evidence="1 7">
        <text>D-mannose 6-phosphate = D-fructose 6-phosphate</text>
        <dbReference type="Rhea" id="RHEA:12356"/>
        <dbReference type="ChEBI" id="CHEBI:58735"/>
        <dbReference type="ChEBI" id="CHEBI:61527"/>
        <dbReference type="EC" id="5.3.1.8"/>
    </reaction>
</comment>
<dbReference type="Gene3D" id="2.60.120.10">
    <property type="entry name" value="Jelly Rolls"/>
    <property type="match status" value="2"/>
</dbReference>
<dbReference type="InterPro" id="IPR046457">
    <property type="entry name" value="PMI_typeI_cat"/>
</dbReference>
<evidence type="ECO:0000256" key="6">
    <source>
        <dbReference type="ARBA" id="ARBA00023235"/>
    </source>
</evidence>
<dbReference type="RefSeq" id="WP_090843930.1">
    <property type="nucleotide sequence ID" value="NZ_FNIL01000014.1"/>
</dbReference>
<proteinExistence type="inferred from homology"/>
<dbReference type="GO" id="GO:0005975">
    <property type="term" value="P:carbohydrate metabolic process"/>
    <property type="evidence" value="ECO:0007669"/>
    <property type="project" value="UniProtKB-UniRule"/>
</dbReference>
<dbReference type="InterPro" id="IPR049071">
    <property type="entry name" value="MPI_cupin_dom"/>
</dbReference>
<dbReference type="EC" id="5.3.1.8" evidence="3 7"/>
<evidence type="ECO:0000259" key="10">
    <source>
        <dbReference type="Pfam" id="PF20511"/>
    </source>
</evidence>
<dbReference type="Pfam" id="PF21621">
    <property type="entry name" value="MPI_cupin_dom"/>
    <property type="match status" value="1"/>
</dbReference>
<accession>A0A1H0JPW6</accession>
<evidence type="ECO:0000313" key="12">
    <source>
        <dbReference type="EMBL" id="SDO45421.1"/>
    </source>
</evidence>
<dbReference type="PIRSF" id="PIRSF036894">
    <property type="entry name" value="PMI_Firm_short"/>
    <property type="match status" value="1"/>
</dbReference>
<dbReference type="STRING" id="745820.SAMN04488053_11437"/>
<evidence type="ECO:0000256" key="4">
    <source>
        <dbReference type="ARBA" id="ARBA00022723"/>
    </source>
</evidence>
<keyword evidence="13" id="KW-1185">Reference proteome</keyword>
<evidence type="ECO:0000256" key="5">
    <source>
        <dbReference type="ARBA" id="ARBA00022833"/>
    </source>
</evidence>
<dbReference type="EMBL" id="FNIL01000014">
    <property type="protein sequence ID" value="SDO45421.1"/>
    <property type="molecule type" value="Genomic_DNA"/>
</dbReference>
<dbReference type="AlphaFoldDB" id="A0A1H0JPW6"/>
<dbReference type="InterPro" id="IPR001250">
    <property type="entry name" value="Man6P_Isoase-1"/>
</dbReference>
<keyword evidence="5 7" id="KW-0862">Zinc</keyword>
<evidence type="ECO:0000256" key="8">
    <source>
        <dbReference type="PIRSR" id="PIRSR036894-1"/>
    </source>
</evidence>
<dbReference type="SUPFAM" id="SSF51182">
    <property type="entry name" value="RmlC-like cupins"/>
    <property type="match status" value="1"/>
</dbReference>
<feature type="domain" description="Phosphomannose isomerase type I catalytic" evidence="10">
    <location>
        <begin position="4"/>
        <end position="107"/>
    </location>
</feature>
<feature type="domain" description="Mannose-6-phosphate isomerase cupin" evidence="11">
    <location>
        <begin position="240"/>
        <end position="313"/>
    </location>
</feature>
<name>A0A1H0JPW6_9BACI</name>
<dbReference type="GO" id="GO:0004476">
    <property type="term" value="F:mannose-6-phosphate isomerase activity"/>
    <property type="evidence" value="ECO:0007669"/>
    <property type="project" value="UniProtKB-UniRule"/>
</dbReference>
<dbReference type="Pfam" id="PF20511">
    <property type="entry name" value="PMI_typeI_cat"/>
    <property type="match status" value="1"/>
</dbReference>
<organism evidence="12 13">
    <name type="scientific">Alkalicoccus daliensis</name>
    <dbReference type="NCBI Taxonomy" id="745820"/>
    <lineage>
        <taxon>Bacteria</taxon>
        <taxon>Bacillati</taxon>
        <taxon>Bacillota</taxon>
        <taxon>Bacilli</taxon>
        <taxon>Bacillales</taxon>
        <taxon>Bacillaceae</taxon>
        <taxon>Alkalicoccus</taxon>
    </lineage>
</organism>
<dbReference type="NCBIfam" id="TIGR00218">
    <property type="entry name" value="manA"/>
    <property type="match status" value="1"/>
</dbReference>